<name>A0A1V8SCL4_9PEZI</name>
<accession>A0A1V8SCL4</accession>
<sequence length="393" mass="43932">MQAGPDHWVDGEGWVSDEGPFLGGEATRRRLRAMRPGTARPGSSQQMAIDIDDDDNVVDNLDAVRPSKRARYAKTEQPVVRGTGNDHLKSSLRTQIDILDFLKTRPQLARLEKKINPNPAATENGSRNVAGNIGKDLVANKCFEGHAAAWQQSETVVEFLRRLPVESPATASVGPWLWVGSPQYPRHWLKSDERQDHDAFMDTAQLLFADFATRRAQIEQANPGKAVAQITRKLGPDKDVLERRLLQASITFGETSGKWMLFPGPSELPRVWRCIAEATARGKLGPTSKVGTWESGNDKKGTLICVYTYDFTDLDDVRRVLDKLVDLGLVKPKLKTIYYKCDAYTYLNLGSDNEYKIRASLWSSAEVLNKAVKIAEDGHFTRLTKKHVAGERF</sequence>
<evidence type="ECO:0008006" key="5">
    <source>
        <dbReference type="Google" id="ProtNLM"/>
    </source>
</evidence>
<protein>
    <recommendedName>
        <fullName evidence="5">DUF1917 domain-containing protein</fullName>
    </recommendedName>
</protein>
<evidence type="ECO:0000313" key="3">
    <source>
        <dbReference type="EMBL" id="OQN96928.1"/>
    </source>
</evidence>
<dbReference type="SUPFAM" id="SSF55418">
    <property type="entry name" value="eIF4e-like"/>
    <property type="match status" value="1"/>
</dbReference>
<keyword evidence="4" id="KW-1185">Reference proteome</keyword>
<dbReference type="EMBL" id="NAJO01000059">
    <property type="protein sequence ID" value="OQN96928.1"/>
    <property type="molecule type" value="Genomic_DNA"/>
</dbReference>
<gene>
    <name evidence="3" type="ORF">B0A48_16902</name>
</gene>
<feature type="region of interest" description="Disordered" evidence="2">
    <location>
        <begin position="1"/>
        <end position="21"/>
    </location>
</feature>
<proteinExistence type="inferred from homology"/>
<evidence type="ECO:0000313" key="4">
    <source>
        <dbReference type="Proteomes" id="UP000192596"/>
    </source>
</evidence>
<reference evidence="4" key="1">
    <citation type="submission" date="2017-03" db="EMBL/GenBank/DDBJ databases">
        <title>Genomes of endolithic fungi from Antarctica.</title>
        <authorList>
            <person name="Coleine C."/>
            <person name="Masonjones S."/>
            <person name="Stajich J.E."/>
        </authorList>
    </citation>
    <scope>NUCLEOTIDE SEQUENCE [LARGE SCALE GENOMIC DNA]</scope>
    <source>
        <strain evidence="4">CCFEE 5527</strain>
    </source>
</reference>
<evidence type="ECO:0000256" key="2">
    <source>
        <dbReference type="SAM" id="MobiDB-lite"/>
    </source>
</evidence>
<evidence type="ECO:0000256" key="1">
    <source>
        <dbReference type="ARBA" id="ARBA00010568"/>
    </source>
</evidence>
<dbReference type="InterPro" id="IPR023398">
    <property type="entry name" value="TIF_eIF4e-like"/>
</dbReference>
<dbReference type="STRING" id="1507870.A0A1V8SCL4"/>
<dbReference type="InParanoid" id="A0A1V8SCL4"/>
<dbReference type="AlphaFoldDB" id="A0A1V8SCL4"/>
<comment type="caution">
    <text evidence="3">The sequence shown here is derived from an EMBL/GenBank/DDBJ whole genome shotgun (WGS) entry which is preliminary data.</text>
</comment>
<dbReference type="Gene3D" id="3.30.760.10">
    <property type="entry name" value="RNA Cap, Translation Initiation Factor Eif4e"/>
    <property type="match status" value="1"/>
</dbReference>
<organism evidence="3 4">
    <name type="scientific">Cryoendolithus antarcticus</name>
    <dbReference type="NCBI Taxonomy" id="1507870"/>
    <lineage>
        <taxon>Eukaryota</taxon>
        <taxon>Fungi</taxon>
        <taxon>Dikarya</taxon>
        <taxon>Ascomycota</taxon>
        <taxon>Pezizomycotina</taxon>
        <taxon>Dothideomycetes</taxon>
        <taxon>Dothideomycetidae</taxon>
        <taxon>Cladosporiales</taxon>
        <taxon>Cladosporiaceae</taxon>
        <taxon>Cryoendolithus</taxon>
    </lineage>
</organism>
<dbReference type="PANTHER" id="PTHR31977">
    <property type="entry name" value="UPF0696 PROTEIN C11ORF68"/>
    <property type="match status" value="1"/>
</dbReference>
<dbReference type="OrthoDB" id="10067381at2759"/>
<dbReference type="PANTHER" id="PTHR31977:SF1">
    <property type="entry name" value="UPF0696 PROTEIN C11ORF68"/>
    <property type="match status" value="1"/>
</dbReference>
<dbReference type="InterPro" id="IPR015034">
    <property type="entry name" value="Bles03"/>
</dbReference>
<comment type="similarity">
    <text evidence="1">Belongs to the UPF0696 family.</text>
</comment>
<dbReference type="Pfam" id="PF08939">
    <property type="entry name" value="Bles03"/>
    <property type="match status" value="1"/>
</dbReference>
<dbReference type="Proteomes" id="UP000192596">
    <property type="component" value="Unassembled WGS sequence"/>
</dbReference>